<dbReference type="EMBL" id="MN739656">
    <property type="protein sequence ID" value="QHT18469.1"/>
    <property type="molecule type" value="Genomic_DNA"/>
</dbReference>
<evidence type="ECO:0000256" key="1">
    <source>
        <dbReference type="SAM" id="MobiDB-lite"/>
    </source>
</evidence>
<organism evidence="2">
    <name type="scientific">viral metagenome</name>
    <dbReference type="NCBI Taxonomy" id="1070528"/>
    <lineage>
        <taxon>unclassified sequences</taxon>
        <taxon>metagenomes</taxon>
        <taxon>organismal metagenomes</taxon>
    </lineage>
</organism>
<dbReference type="AlphaFoldDB" id="A0A6C0DRB5"/>
<proteinExistence type="predicted"/>
<feature type="compositionally biased region" description="Basic and acidic residues" evidence="1">
    <location>
        <begin position="93"/>
        <end position="105"/>
    </location>
</feature>
<evidence type="ECO:0000313" key="2">
    <source>
        <dbReference type="EMBL" id="QHT18469.1"/>
    </source>
</evidence>
<sequence length="180" mass="19600">MSNRVVVAILAAVLVYAAFSWKSVKQEEKQSPFSMEGYRPASREIQQTFEPAVVQAPPYADEMYAMVGGGPNAPSVGPPPATRPQIVHVTPEQPHDPSEKQYESAEVPERLRYPEKAYGPGIVNDEQRNAVESGIASDAHQITTKAYQTFGPEFVQNGGIFMGNGVMANDVEVPSNYSSI</sequence>
<reference evidence="2" key="1">
    <citation type="journal article" date="2020" name="Nature">
        <title>Giant virus diversity and host interactions through global metagenomics.</title>
        <authorList>
            <person name="Schulz F."/>
            <person name="Roux S."/>
            <person name="Paez-Espino D."/>
            <person name="Jungbluth S."/>
            <person name="Walsh D.A."/>
            <person name="Denef V.J."/>
            <person name="McMahon K.D."/>
            <person name="Konstantinidis K.T."/>
            <person name="Eloe-Fadrosh E.A."/>
            <person name="Kyrpides N.C."/>
            <person name="Woyke T."/>
        </authorList>
    </citation>
    <scope>NUCLEOTIDE SEQUENCE</scope>
    <source>
        <strain evidence="2">GVMAG-M-3300023174-46</strain>
    </source>
</reference>
<protein>
    <submittedName>
        <fullName evidence="2">Uncharacterized protein</fullName>
    </submittedName>
</protein>
<feature type="region of interest" description="Disordered" evidence="1">
    <location>
        <begin position="76"/>
        <end position="105"/>
    </location>
</feature>
<accession>A0A6C0DRB5</accession>
<name>A0A6C0DRB5_9ZZZZ</name>